<keyword evidence="2 7" id="KW-0489">Methyltransferase</keyword>
<evidence type="ECO:0000256" key="4">
    <source>
        <dbReference type="ARBA" id="ARBA00022691"/>
    </source>
</evidence>
<feature type="domain" description="Methyltransferase small" evidence="6">
    <location>
        <begin position="83"/>
        <end position="172"/>
    </location>
</feature>
<comment type="caution">
    <text evidence="7">The sequence shown here is derived from an EMBL/GenBank/DDBJ whole genome shotgun (WGS) entry which is preliminary data.</text>
</comment>
<gene>
    <name evidence="7" type="primary">prmC_2</name>
    <name evidence="7" type="ORF">HALOF300_05312</name>
</gene>
<dbReference type="Gene3D" id="3.40.50.150">
    <property type="entry name" value="Vaccinia Virus protein VP39"/>
    <property type="match status" value="1"/>
</dbReference>
<comment type="catalytic activity">
    <reaction evidence="5">
        <text>L-glutaminyl-[peptide chain release factor] + S-adenosyl-L-methionine = N(5)-methyl-L-glutaminyl-[peptide chain release factor] + S-adenosyl-L-homocysteine + H(+)</text>
        <dbReference type="Rhea" id="RHEA:42896"/>
        <dbReference type="Rhea" id="RHEA-COMP:10271"/>
        <dbReference type="Rhea" id="RHEA-COMP:10272"/>
        <dbReference type="ChEBI" id="CHEBI:15378"/>
        <dbReference type="ChEBI" id="CHEBI:30011"/>
        <dbReference type="ChEBI" id="CHEBI:57856"/>
        <dbReference type="ChEBI" id="CHEBI:59789"/>
        <dbReference type="ChEBI" id="CHEBI:61891"/>
        <dbReference type="EC" id="2.1.1.297"/>
    </reaction>
</comment>
<dbReference type="RefSeq" id="WP_408637052.1">
    <property type="nucleotide sequence ID" value="NZ_CACRYJ010000071.1"/>
</dbReference>
<dbReference type="Gene3D" id="1.10.8.10">
    <property type="entry name" value="DNA helicase RuvA subunit, C-terminal domain"/>
    <property type="match status" value="1"/>
</dbReference>
<dbReference type="Pfam" id="PF05175">
    <property type="entry name" value="MTS"/>
    <property type="match status" value="1"/>
</dbReference>
<dbReference type="NCBIfam" id="TIGR03704">
    <property type="entry name" value="PrmC_rel_meth"/>
    <property type="match status" value="1"/>
</dbReference>
<dbReference type="PANTHER" id="PTHR18895:SF74">
    <property type="entry name" value="MTRF1L RELEASE FACTOR GLUTAMINE METHYLTRANSFERASE"/>
    <property type="match status" value="1"/>
</dbReference>
<dbReference type="AlphaFoldDB" id="A0A7M4DT10"/>
<protein>
    <recommendedName>
        <fullName evidence="1">peptide chain release factor N(5)-glutamine methyltransferase</fullName>
        <ecNumber evidence="1">2.1.1.297</ecNumber>
    </recommendedName>
</protein>
<evidence type="ECO:0000256" key="5">
    <source>
        <dbReference type="ARBA" id="ARBA00048391"/>
    </source>
</evidence>
<name>A0A7M4DT10_9MICO</name>
<dbReference type="Proteomes" id="UP000419743">
    <property type="component" value="Unassembled WGS sequence"/>
</dbReference>
<dbReference type="InterPro" id="IPR029063">
    <property type="entry name" value="SAM-dependent_MTases_sf"/>
</dbReference>
<sequence length="263" mass="27608">MRPLIPQLADQSETVLRLRAAGCVFAEDEARLLHEAAVGASELEELLARRIAGEPLEQILGWAGFGGLRILLEPGVFVPRARTEFLADRAAALLCPGDVAVDLCCGAGAIAAVLATRVPGLDLHAADVQTEAVRCARRNLAGHARVHSGDLYAALPAELAGSVRVLVANTPYVPTDAIAQLPPEARDHEPHLTLDGGPDGLDVQRRLAAGAARWLAPGGYLLVETSDEQGPTAARVFSEHGLVADVLSEDEVGATVVRGRLPC</sequence>
<evidence type="ECO:0000313" key="7">
    <source>
        <dbReference type="EMBL" id="VZO40604.1"/>
    </source>
</evidence>
<keyword evidence="4" id="KW-0949">S-adenosyl-L-methionine</keyword>
<dbReference type="NCBIfam" id="TIGR00536">
    <property type="entry name" value="hemK_fam"/>
    <property type="match status" value="1"/>
</dbReference>
<organism evidence="7 8">
    <name type="scientific">Occultella aeris</name>
    <dbReference type="NCBI Taxonomy" id="2761496"/>
    <lineage>
        <taxon>Bacteria</taxon>
        <taxon>Bacillati</taxon>
        <taxon>Actinomycetota</taxon>
        <taxon>Actinomycetes</taxon>
        <taxon>Micrococcales</taxon>
        <taxon>Ruaniaceae</taxon>
        <taxon>Occultella</taxon>
    </lineage>
</organism>
<proteinExistence type="predicted"/>
<evidence type="ECO:0000256" key="3">
    <source>
        <dbReference type="ARBA" id="ARBA00022679"/>
    </source>
</evidence>
<reference evidence="7 8" key="1">
    <citation type="submission" date="2019-11" db="EMBL/GenBank/DDBJ databases">
        <authorList>
            <person name="Criscuolo A."/>
        </authorList>
    </citation>
    <scope>NUCLEOTIDE SEQUENCE [LARGE SCALE GENOMIC DNA]</scope>
    <source>
        <strain evidence="7">CIP111667</strain>
    </source>
</reference>
<dbReference type="SUPFAM" id="SSF53335">
    <property type="entry name" value="S-adenosyl-L-methionine-dependent methyltransferases"/>
    <property type="match status" value="1"/>
</dbReference>
<evidence type="ECO:0000256" key="2">
    <source>
        <dbReference type="ARBA" id="ARBA00022603"/>
    </source>
</evidence>
<dbReference type="GO" id="GO:0032259">
    <property type="term" value="P:methylation"/>
    <property type="evidence" value="ECO:0007669"/>
    <property type="project" value="UniProtKB-KW"/>
</dbReference>
<dbReference type="EC" id="2.1.1.297" evidence="1"/>
<evidence type="ECO:0000259" key="6">
    <source>
        <dbReference type="Pfam" id="PF05175"/>
    </source>
</evidence>
<dbReference type="InterPro" id="IPR022446">
    <property type="entry name" value="MeTrfrase_put"/>
</dbReference>
<dbReference type="InterPro" id="IPR050320">
    <property type="entry name" value="N5-glutamine_MTase"/>
</dbReference>
<keyword evidence="3 7" id="KW-0808">Transferase</keyword>
<evidence type="ECO:0000256" key="1">
    <source>
        <dbReference type="ARBA" id="ARBA00012771"/>
    </source>
</evidence>
<dbReference type="GO" id="GO:0102559">
    <property type="term" value="F:peptide chain release factor N(5)-glutamine methyltransferase activity"/>
    <property type="evidence" value="ECO:0007669"/>
    <property type="project" value="UniProtKB-EC"/>
</dbReference>
<dbReference type="EMBL" id="CACRYJ010000071">
    <property type="protein sequence ID" value="VZO40604.1"/>
    <property type="molecule type" value="Genomic_DNA"/>
</dbReference>
<dbReference type="PANTHER" id="PTHR18895">
    <property type="entry name" value="HEMK METHYLTRANSFERASE"/>
    <property type="match status" value="1"/>
</dbReference>
<accession>A0A7M4DT10</accession>
<dbReference type="InterPro" id="IPR004556">
    <property type="entry name" value="HemK-like"/>
</dbReference>
<keyword evidence="8" id="KW-1185">Reference proteome</keyword>
<dbReference type="InterPro" id="IPR007848">
    <property type="entry name" value="Small_mtfrase_dom"/>
</dbReference>
<evidence type="ECO:0000313" key="8">
    <source>
        <dbReference type="Proteomes" id="UP000419743"/>
    </source>
</evidence>